<sequence length="91" mass="10522">MFAHIPSLQLVIDLPNSNKGGTKGHVLVRGPWVGLIKHLKRDFRPNFSLKIPDKERRCRLVEWVEKASFFCLNKLFEIISNEKNHQTLLSA</sequence>
<gene>
    <name evidence="1" type="ORF">CK203_098832</name>
</gene>
<organism evidence="1 2">
    <name type="scientific">Vitis vinifera</name>
    <name type="common">Grape</name>
    <dbReference type="NCBI Taxonomy" id="29760"/>
    <lineage>
        <taxon>Eukaryota</taxon>
        <taxon>Viridiplantae</taxon>
        <taxon>Streptophyta</taxon>
        <taxon>Embryophyta</taxon>
        <taxon>Tracheophyta</taxon>
        <taxon>Spermatophyta</taxon>
        <taxon>Magnoliopsida</taxon>
        <taxon>eudicotyledons</taxon>
        <taxon>Gunneridae</taxon>
        <taxon>Pentapetalae</taxon>
        <taxon>rosids</taxon>
        <taxon>Vitales</taxon>
        <taxon>Vitaceae</taxon>
        <taxon>Viteae</taxon>
        <taxon>Vitis</taxon>
    </lineage>
</organism>
<evidence type="ECO:0000313" key="1">
    <source>
        <dbReference type="EMBL" id="RVW30493.1"/>
    </source>
</evidence>
<comment type="caution">
    <text evidence="1">The sequence shown here is derived from an EMBL/GenBank/DDBJ whole genome shotgun (WGS) entry which is preliminary data.</text>
</comment>
<accession>A0A438D4W1</accession>
<evidence type="ECO:0000313" key="2">
    <source>
        <dbReference type="Proteomes" id="UP000288805"/>
    </source>
</evidence>
<name>A0A438D4W1_VITVI</name>
<dbReference type="Proteomes" id="UP000288805">
    <property type="component" value="Unassembled WGS sequence"/>
</dbReference>
<proteinExistence type="predicted"/>
<protein>
    <submittedName>
        <fullName evidence="1">Uncharacterized protein</fullName>
    </submittedName>
</protein>
<reference evidence="1 2" key="1">
    <citation type="journal article" date="2018" name="PLoS Genet.">
        <title>Population sequencing reveals clonal diversity and ancestral inbreeding in the grapevine cultivar Chardonnay.</title>
        <authorList>
            <person name="Roach M.J."/>
            <person name="Johnson D.L."/>
            <person name="Bohlmann J."/>
            <person name="van Vuuren H.J."/>
            <person name="Jones S.J."/>
            <person name="Pretorius I.S."/>
            <person name="Schmidt S.A."/>
            <person name="Borneman A.R."/>
        </authorList>
    </citation>
    <scope>NUCLEOTIDE SEQUENCE [LARGE SCALE GENOMIC DNA]</scope>
    <source>
        <strain evidence="2">cv. Chardonnay</strain>
        <tissue evidence="1">Leaf</tissue>
    </source>
</reference>
<dbReference type="AlphaFoldDB" id="A0A438D4W1"/>
<dbReference type="EMBL" id="QGNW01001796">
    <property type="protein sequence ID" value="RVW30493.1"/>
    <property type="molecule type" value="Genomic_DNA"/>
</dbReference>